<keyword evidence="5 8" id="KW-0812">Transmembrane</keyword>
<reference evidence="9 10" key="1">
    <citation type="submission" date="2023-03" db="EMBL/GenBank/DDBJ databases">
        <title>Roseibium porphyridii sp. nov. and Roseibium rhodosorbium sp. nov. isolated from marine algae, Porphyridium cruentum and Rhodosorus marinus, respectively.</title>
        <authorList>
            <person name="Lee M.W."/>
            <person name="Choi B.J."/>
            <person name="Lee J.K."/>
            <person name="Choi D.G."/>
            <person name="Baek J.H."/>
            <person name="Bayburt H."/>
            <person name="Kim J.M."/>
            <person name="Han D.M."/>
            <person name="Kim K.H."/>
            <person name="Jeon C.O."/>
        </authorList>
    </citation>
    <scope>NUCLEOTIDE SEQUENCE [LARGE SCALE GENOMIC DNA]</scope>
    <source>
        <strain evidence="9 10">KMA01</strain>
    </source>
</reference>
<dbReference type="PANTHER" id="PTHR34979">
    <property type="entry name" value="INNER MEMBRANE PROTEIN YGAZ"/>
    <property type="match status" value="1"/>
</dbReference>
<feature type="transmembrane region" description="Helical" evidence="8">
    <location>
        <begin position="141"/>
        <end position="162"/>
    </location>
</feature>
<evidence type="ECO:0000256" key="5">
    <source>
        <dbReference type="ARBA" id="ARBA00022692"/>
    </source>
</evidence>
<gene>
    <name evidence="9" type="ORF">K1718_04670</name>
</gene>
<keyword evidence="7 8" id="KW-0472">Membrane</keyword>
<evidence type="ECO:0000256" key="3">
    <source>
        <dbReference type="ARBA" id="ARBA00022448"/>
    </source>
</evidence>
<keyword evidence="6 8" id="KW-1133">Transmembrane helix</keyword>
<dbReference type="Pfam" id="PF03591">
    <property type="entry name" value="AzlC"/>
    <property type="match status" value="1"/>
</dbReference>
<evidence type="ECO:0000256" key="1">
    <source>
        <dbReference type="ARBA" id="ARBA00004651"/>
    </source>
</evidence>
<evidence type="ECO:0000256" key="7">
    <source>
        <dbReference type="ARBA" id="ARBA00023136"/>
    </source>
</evidence>
<evidence type="ECO:0000313" key="9">
    <source>
        <dbReference type="EMBL" id="WFE90645.1"/>
    </source>
</evidence>
<dbReference type="EMBL" id="CP120863">
    <property type="protein sequence ID" value="WFE90645.1"/>
    <property type="molecule type" value="Genomic_DNA"/>
</dbReference>
<dbReference type="RefSeq" id="WP_265682681.1">
    <property type="nucleotide sequence ID" value="NZ_CP120863.1"/>
</dbReference>
<evidence type="ECO:0000256" key="6">
    <source>
        <dbReference type="ARBA" id="ARBA00022989"/>
    </source>
</evidence>
<dbReference type="InterPro" id="IPR011606">
    <property type="entry name" value="Brnchd-chn_aa_trnsp_permease"/>
</dbReference>
<accession>A0ABY8F9U4</accession>
<evidence type="ECO:0000256" key="4">
    <source>
        <dbReference type="ARBA" id="ARBA00022475"/>
    </source>
</evidence>
<proteinExistence type="inferred from homology"/>
<name>A0ABY8F9U4_9HYPH</name>
<feature type="transmembrane region" description="Helical" evidence="8">
    <location>
        <begin position="79"/>
        <end position="98"/>
    </location>
</feature>
<feature type="transmembrane region" description="Helical" evidence="8">
    <location>
        <begin position="223"/>
        <end position="239"/>
    </location>
</feature>
<evidence type="ECO:0000313" key="10">
    <source>
        <dbReference type="Proteomes" id="UP001209803"/>
    </source>
</evidence>
<keyword evidence="4" id="KW-1003">Cell membrane</keyword>
<comment type="similarity">
    <text evidence="2">Belongs to the AzlC family.</text>
</comment>
<dbReference type="Proteomes" id="UP001209803">
    <property type="component" value="Chromosome"/>
</dbReference>
<comment type="subcellular location">
    <subcellularLocation>
        <location evidence="1">Cell membrane</location>
        <topology evidence="1">Multi-pass membrane protein</topology>
    </subcellularLocation>
</comment>
<keyword evidence="3" id="KW-0813">Transport</keyword>
<keyword evidence="10" id="KW-1185">Reference proteome</keyword>
<evidence type="ECO:0000256" key="8">
    <source>
        <dbReference type="SAM" id="Phobius"/>
    </source>
</evidence>
<dbReference type="PANTHER" id="PTHR34979:SF1">
    <property type="entry name" value="INNER MEMBRANE PROTEIN YGAZ"/>
    <property type="match status" value="1"/>
</dbReference>
<organism evidence="9 10">
    <name type="scientific">Roseibium porphyridii</name>
    <dbReference type="NCBI Taxonomy" id="2866279"/>
    <lineage>
        <taxon>Bacteria</taxon>
        <taxon>Pseudomonadati</taxon>
        <taxon>Pseudomonadota</taxon>
        <taxon>Alphaproteobacteria</taxon>
        <taxon>Hyphomicrobiales</taxon>
        <taxon>Stappiaceae</taxon>
        <taxon>Roseibium</taxon>
    </lineage>
</organism>
<feature type="transmembrane region" description="Helical" evidence="8">
    <location>
        <begin position="174"/>
        <end position="193"/>
    </location>
</feature>
<sequence>MVRNSEHNTVQPITTLTREGVVRGMHRLLPVCIFVIPFGIAFGIAATERGLSPFQVTMMSVFAYTATAQFAALEFLQDPIAFFSLGLVALALSGRHIIMGAALSKWVNQLPVGRRLLTLAFLSDANFADSQRALQRGETDLGPLLGGGLMLWVFWVGSTAAGAYGGDLLGNTEAYGFGVVMLCFFAATVFGMVRSSPSMVIPVACAMATSGLTYSLLPTGWNIILGAVIGGVTAVFNHDR</sequence>
<feature type="transmembrane region" description="Helical" evidence="8">
    <location>
        <begin position="28"/>
        <end position="47"/>
    </location>
</feature>
<protein>
    <submittedName>
        <fullName evidence="9">AzlC family ABC transporter permease</fullName>
    </submittedName>
</protein>
<evidence type="ECO:0000256" key="2">
    <source>
        <dbReference type="ARBA" id="ARBA00010735"/>
    </source>
</evidence>